<evidence type="ECO:0000313" key="3">
    <source>
        <dbReference type="EMBL" id="MEY8762739.1"/>
    </source>
</evidence>
<dbReference type="EMBL" id="JBGFFE010000003">
    <property type="protein sequence ID" value="MEY8762739.1"/>
    <property type="molecule type" value="Genomic_DNA"/>
</dbReference>
<dbReference type="Proteomes" id="UP001565220">
    <property type="component" value="Unassembled WGS sequence"/>
</dbReference>
<comment type="caution">
    <text evidence="3">The sequence shown here is derived from an EMBL/GenBank/DDBJ whole genome shotgun (WGS) entry which is preliminary data.</text>
</comment>
<evidence type="ECO:0000259" key="2">
    <source>
        <dbReference type="Pfam" id="PF25250"/>
    </source>
</evidence>
<evidence type="ECO:0000256" key="1">
    <source>
        <dbReference type="SAM" id="MobiDB-lite"/>
    </source>
</evidence>
<reference evidence="3 4" key="1">
    <citation type="submission" date="2024-08" db="EMBL/GenBank/DDBJ databases">
        <title>Clostridium lapicellarii sp. nov., and Clostridium renhuaiense sp. nov., two species isolated from the mud in a fermentation cellar used for producing sauce-flavour Chinese liquors.</title>
        <authorList>
            <person name="Yang F."/>
            <person name="Wang H."/>
            <person name="Chen L.Q."/>
            <person name="Zhou N."/>
            <person name="Lu J.J."/>
            <person name="Pu X.X."/>
            <person name="Wan B."/>
            <person name="Wang L."/>
            <person name="Liu S.J."/>
        </authorList>
    </citation>
    <scope>NUCLEOTIDE SEQUENCE [LARGE SCALE GENOMIC DNA]</scope>
    <source>
        <strain evidence="3 4">MT-113</strain>
    </source>
</reference>
<gene>
    <name evidence="3" type="ORF">AB8S09_03630</name>
</gene>
<feature type="region of interest" description="Disordered" evidence="1">
    <location>
        <begin position="1"/>
        <end position="46"/>
    </location>
</feature>
<sequence length="305" mass="35098">MDIKYPSITSVGSHGKKHHHRKHNKDRHSSHRHRRKHNKRDDSEKNHYKKFLIFENGKILEYAENVLPRNKKTDLSGKDNFKKDTNLNIKDVDFEDITPENCKVTVNSETLPLCENIPHISKVTAAPVTIKVPVVIAECKVTISLQSSLKLQDNILEIKDIGKDVYLNKFKFTPDFENHKYSTGIAFIDGFVKKNIEYISGNSTQKETLRYASVRIPFKCATRIKFKTPPRFKPASSQNKAKTAQNPPEQNFKMTQFLNEKVFCELINSEITETDAIQDSHKITEKVVLLLTIKLLQNQDVEISP</sequence>
<protein>
    <recommendedName>
        <fullName evidence="2">DUF7852 domain-containing protein</fullName>
    </recommendedName>
</protein>
<feature type="domain" description="DUF7852" evidence="2">
    <location>
        <begin position="124"/>
        <end position="206"/>
    </location>
</feature>
<keyword evidence="4" id="KW-1185">Reference proteome</keyword>
<feature type="compositionally biased region" description="Basic residues" evidence="1">
    <location>
        <begin position="14"/>
        <end position="38"/>
    </location>
</feature>
<dbReference type="RefSeq" id="WP_369868501.1">
    <property type="nucleotide sequence ID" value="NZ_JBGFFE010000003.1"/>
</dbReference>
<dbReference type="Pfam" id="PF25250">
    <property type="entry name" value="DUF7852"/>
    <property type="match status" value="1"/>
</dbReference>
<evidence type="ECO:0000313" key="4">
    <source>
        <dbReference type="Proteomes" id="UP001565220"/>
    </source>
</evidence>
<dbReference type="InterPro" id="IPR057174">
    <property type="entry name" value="DUF7852"/>
</dbReference>
<name>A0ABV4DU11_9CLOT</name>
<organism evidence="3 4">
    <name type="scientific">Clostridium lapidicellarium</name>
    <dbReference type="NCBI Taxonomy" id="3240931"/>
    <lineage>
        <taxon>Bacteria</taxon>
        <taxon>Bacillati</taxon>
        <taxon>Bacillota</taxon>
        <taxon>Clostridia</taxon>
        <taxon>Eubacteriales</taxon>
        <taxon>Clostridiaceae</taxon>
        <taxon>Clostridium</taxon>
    </lineage>
</organism>
<proteinExistence type="predicted"/>
<accession>A0ABV4DU11</accession>